<dbReference type="InterPro" id="IPR000340">
    <property type="entry name" value="Dual-sp_phosphatase_cat-dom"/>
</dbReference>
<feature type="region of interest" description="Disordered" evidence="1">
    <location>
        <begin position="652"/>
        <end position="816"/>
    </location>
</feature>
<feature type="region of interest" description="Disordered" evidence="1">
    <location>
        <begin position="1"/>
        <end position="84"/>
    </location>
</feature>
<name>A0A9W7B814_9STRA</name>
<evidence type="ECO:0008006" key="6">
    <source>
        <dbReference type="Google" id="ProtNLM"/>
    </source>
</evidence>
<feature type="compositionally biased region" description="Polar residues" evidence="1">
    <location>
        <begin position="50"/>
        <end position="73"/>
    </location>
</feature>
<gene>
    <name evidence="4" type="ORF">TL16_g10385</name>
</gene>
<dbReference type="GO" id="GO:0008579">
    <property type="term" value="F:JUN kinase phosphatase activity"/>
    <property type="evidence" value="ECO:0007669"/>
    <property type="project" value="TreeGrafter"/>
</dbReference>
<dbReference type="CDD" id="cd14498">
    <property type="entry name" value="DSP"/>
    <property type="match status" value="1"/>
</dbReference>
<feature type="domain" description="Tyrosine-protein phosphatase" evidence="2">
    <location>
        <begin position="106"/>
        <end position="247"/>
    </location>
</feature>
<dbReference type="EMBL" id="BLQM01000367">
    <property type="protein sequence ID" value="GMH85934.1"/>
    <property type="molecule type" value="Genomic_DNA"/>
</dbReference>
<feature type="compositionally biased region" description="Basic and acidic residues" evidence="1">
    <location>
        <begin position="803"/>
        <end position="816"/>
    </location>
</feature>
<comment type="caution">
    <text evidence="4">The sequence shown here is derived from an EMBL/GenBank/DDBJ whole genome shotgun (WGS) entry which is preliminary data.</text>
</comment>
<dbReference type="AlphaFoldDB" id="A0A9W7B814"/>
<dbReference type="InterPro" id="IPR020422">
    <property type="entry name" value="TYR_PHOSPHATASE_DUAL_dom"/>
</dbReference>
<feature type="compositionally biased region" description="Gly residues" evidence="1">
    <location>
        <begin position="687"/>
        <end position="706"/>
    </location>
</feature>
<feature type="compositionally biased region" description="Low complexity" evidence="1">
    <location>
        <begin position="263"/>
        <end position="284"/>
    </location>
</feature>
<feature type="compositionally biased region" description="Basic and acidic residues" evidence="1">
    <location>
        <begin position="658"/>
        <end position="671"/>
    </location>
</feature>
<evidence type="ECO:0000256" key="1">
    <source>
        <dbReference type="SAM" id="MobiDB-lite"/>
    </source>
</evidence>
<feature type="region of interest" description="Disordered" evidence="1">
    <location>
        <begin position="329"/>
        <end position="348"/>
    </location>
</feature>
<dbReference type="Pfam" id="PF00782">
    <property type="entry name" value="DSPc"/>
    <property type="match status" value="1"/>
</dbReference>
<evidence type="ECO:0000313" key="4">
    <source>
        <dbReference type="EMBL" id="GMH85934.1"/>
    </source>
</evidence>
<dbReference type="PROSITE" id="PS50056">
    <property type="entry name" value="TYR_PHOSPHATASE_2"/>
    <property type="match status" value="1"/>
</dbReference>
<organism evidence="4 5">
    <name type="scientific">Triparma laevis f. inornata</name>
    <dbReference type="NCBI Taxonomy" id="1714386"/>
    <lineage>
        <taxon>Eukaryota</taxon>
        <taxon>Sar</taxon>
        <taxon>Stramenopiles</taxon>
        <taxon>Ochrophyta</taxon>
        <taxon>Bolidophyceae</taxon>
        <taxon>Parmales</taxon>
        <taxon>Triparmaceae</taxon>
        <taxon>Triparma</taxon>
    </lineage>
</organism>
<feature type="region of interest" description="Disordered" evidence="1">
    <location>
        <begin position="258"/>
        <end position="314"/>
    </location>
</feature>
<feature type="compositionally biased region" description="Basic and acidic residues" evidence="1">
    <location>
        <begin position="721"/>
        <end position="736"/>
    </location>
</feature>
<dbReference type="PROSITE" id="PS50054">
    <property type="entry name" value="TYR_PHOSPHATASE_DUAL"/>
    <property type="match status" value="1"/>
</dbReference>
<evidence type="ECO:0000259" key="3">
    <source>
        <dbReference type="PROSITE" id="PS50056"/>
    </source>
</evidence>
<dbReference type="SMART" id="SM00195">
    <property type="entry name" value="DSPc"/>
    <property type="match status" value="1"/>
</dbReference>
<dbReference type="PANTHER" id="PTHR46377:SF1">
    <property type="entry name" value="DUAL SPECIFICITY PROTEIN PHOSPHATASE 19"/>
    <property type="match status" value="1"/>
</dbReference>
<evidence type="ECO:0000313" key="5">
    <source>
        <dbReference type="Proteomes" id="UP001162640"/>
    </source>
</evidence>
<feature type="compositionally biased region" description="Polar residues" evidence="1">
    <location>
        <begin position="673"/>
        <end position="683"/>
    </location>
</feature>
<feature type="domain" description="Tyrosine specific protein phosphatases" evidence="3">
    <location>
        <begin position="168"/>
        <end position="226"/>
    </location>
</feature>
<sequence length="816" mass="89519">MSSPQMSTLSSPPTGRASPAILHGLKSAPSYKRSVATGKGRRAVRELMTPGQTHLSGPVNSPSKQSSLSKTNGSSSESKPDSSDKTKKINFVKMLLAIKMVKTDGTASEVFPNIFIGSIGSAYNLSTLSNNSITHILCLCDGVREKFKSELTYMVVPCQDVPNYDIALKFIQCADFIDNAVSEGGRVLVHCFAGKSRVCAILMGYLMLRKGMAFEQALETCRRARPVVEPNLGFVAQLKALDRSLRRSRLTWFRKVEGGGAGAEAEGQGLPQPPGGNNNMNGATPPEPPEQMPPGAAYATPMADGQSQTTTNAFPPKALETDLHHVNKAAQSTPKVSPGQKGSHSKTFSRSATLTIDFSEANNSIVVKGKKNADEDDMIKRYNKKVATRACDRLYTKAVDQRIRATGNEGVLSPEYTFNPELNEVTLQHAMVARSRHEGKRGYMEETAAARSLMREQGIKAEAMATRAMKGGLRRFSGYGSIFYDSEMGSPRDLGRTSPTVEEFDFIPNVKESRYTDASGKALVEQSLETRLNKGTVSSTIDRTIAWKKKEMIDKYGGKGRRDRLSASGLLEGVDEVEALVISEARRERIKKNEVQENVFMKKIGGEEEVEKNALRLQKLYKEGLKSYNERVEKMENAPLSVECTFSPTFFSKTKSLKPKDTSTGRSRDMNYDVSTGRVSSLSPGKARGGVGSPVRAGGGGGGGGPNVINMATIRSARKQKKEEEEKEKEKEKEREKEEEEEKEKEKEKEREKEEEEEEPEPSPLLQALSLGGNNEETRNGLGEGEREGGNNNDMDLVSQHTRSHDDKGAESFEMF</sequence>
<reference evidence="5" key="1">
    <citation type="journal article" date="2023" name="Commun. Biol.">
        <title>Genome analysis of Parmales, the sister group of diatoms, reveals the evolutionary specialization of diatoms from phago-mixotrophs to photoautotrophs.</title>
        <authorList>
            <person name="Ban H."/>
            <person name="Sato S."/>
            <person name="Yoshikawa S."/>
            <person name="Yamada K."/>
            <person name="Nakamura Y."/>
            <person name="Ichinomiya M."/>
            <person name="Sato N."/>
            <person name="Blanc-Mathieu R."/>
            <person name="Endo H."/>
            <person name="Kuwata A."/>
            <person name="Ogata H."/>
        </authorList>
    </citation>
    <scope>NUCLEOTIDE SEQUENCE [LARGE SCALE GENOMIC DNA]</scope>
</reference>
<protein>
    <recommendedName>
        <fullName evidence="6">Dual specificity protein phosphatase</fullName>
    </recommendedName>
</protein>
<dbReference type="GO" id="GO:0005737">
    <property type="term" value="C:cytoplasm"/>
    <property type="evidence" value="ECO:0007669"/>
    <property type="project" value="TreeGrafter"/>
</dbReference>
<feature type="compositionally biased region" description="Polar residues" evidence="1">
    <location>
        <begin position="1"/>
        <end position="13"/>
    </location>
</feature>
<dbReference type="Proteomes" id="UP001162640">
    <property type="component" value="Unassembled WGS sequence"/>
</dbReference>
<dbReference type="Gene3D" id="3.90.190.10">
    <property type="entry name" value="Protein tyrosine phosphatase superfamily"/>
    <property type="match status" value="1"/>
</dbReference>
<evidence type="ECO:0000259" key="2">
    <source>
        <dbReference type="PROSITE" id="PS50054"/>
    </source>
</evidence>
<accession>A0A9W7B814</accession>
<dbReference type="InterPro" id="IPR000387">
    <property type="entry name" value="Tyr_Pase_dom"/>
</dbReference>
<dbReference type="PANTHER" id="PTHR46377">
    <property type="entry name" value="DUAL SPECIFICITY PROTEIN PHOSPHATASE 19"/>
    <property type="match status" value="1"/>
</dbReference>
<dbReference type="SUPFAM" id="SSF52799">
    <property type="entry name" value="(Phosphotyrosine protein) phosphatases II"/>
    <property type="match status" value="1"/>
</dbReference>
<dbReference type="InterPro" id="IPR029021">
    <property type="entry name" value="Prot-tyrosine_phosphatase-like"/>
</dbReference>
<proteinExistence type="predicted"/>
<feature type="compositionally biased region" description="Basic and acidic residues" evidence="1">
    <location>
        <begin position="776"/>
        <end position="789"/>
    </location>
</feature>